<accession>A0A3M8D1H9</accession>
<evidence type="ECO:0000256" key="1">
    <source>
        <dbReference type="SAM" id="MobiDB-lite"/>
    </source>
</evidence>
<dbReference type="Proteomes" id="UP000281915">
    <property type="component" value="Unassembled WGS sequence"/>
</dbReference>
<reference evidence="3 4" key="1">
    <citation type="submission" date="2018-10" db="EMBL/GenBank/DDBJ databases">
        <title>Phylogenomics of Brevibacillus.</title>
        <authorList>
            <person name="Dunlap C."/>
        </authorList>
    </citation>
    <scope>NUCLEOTIDE SEQUENCE [LARGE SCALE GENOMIC DNA]</scope>
    <source>
        <strain evidence="3 4">JCM 15085</strain>
    </source>
</reference>
<dbReference type="Pfam" id="PF03413">
    <property type="entry name" value="PepSY"/>
    <property type="match status" value="1"/>
</dbReference>
<protein>
    <recommendedName>
        <fullName evidence="2">PepSY domain-containing protein</fullName>
    </recommendedName>
</protein>
<dbReference type="EMBL" id="RHHT01000011">
    <property type="protein sequence ID" value="RNB81934.1"/>
    <property type="molecule type" value="Genomic_DNA"/>
</dbReference>
<dbReference type="InterPro" id="IPR025711">
    <property type="entry name" value="PepSY"/>
</dbReference>
<organism evidence="3 4">
    <name type="scientific">Brevibacillus panacihumi</name>
    <dbReference type="NCBI Taxonomy" id="497735"/>
    <lineage>
        <taxon>Bacteria</taxon>
        <taxon>Bacillati</taxon>
        <taxon>Bacillota</taxon>
        <taxon>Bacilli</taxon>
        <taxon>Bacillales</taxon>
        <taxon>Paenibacillaceae</taxon>
        <taxon>Brevibacillus</taxon>
    </lineage>
</organism>
<evidence type="ECO:0000313" key="4">
    <source>
        <dbReference type="Proteomes" id="UP000281915"/>
    </source>
</evidence>
<evidence type="ECO:0000313" key="3">
    <source>
        <dbReference type="EMBL" id="RNB81934.1"/>
    </source>
</evidence>
<dbReference type="RefSeq" id="WP_122912759.1">
    <property type="nucleotide sequence ID" value="NZ_RHHT01000011.1"/>
</dbReference>
<gene>
    <name evidence="3" type="ORF">EDM58_07365</name>
</gene>
<feature type="region of interest" description="Disordered" evidence="1">
    <location>
        <begin position="106"/>
        <end position="156"/>
    </location>
</feature>
<dbReference type="AlphaFoldDB" id="A0A3M8D1H9"/>
<feature type="domain" description="PepSY" evidence="2">
    <location>
        <begin position="466"/>
        <end position="515"/>
    </location>
</feature>
<proteinExistence type="predicted"/>
<name>A0A3M8D1H9_9BACL</name>
<evidence type="ECO:0000259" key="2">
    <source>
        <dbReference type="Pfam" id="PF03413"/>
    </source>
</evidence>
<comment type="caution">
    <text evidence="3">The sequence shown here is derived from an EMBL/GenBank/DDBJ whole genome shotgun (WGS) entry which is preliminary data.</text>
</comment>
<sequence>MGLPDEEDQLISKLRQIKQEAKPPRPEWKQIGKERLIRQARTVRWKRRITHVSAYVGTIGAAALMGIWLSSGQVAEQANLSESQASSAQEKSEFLPAALYQEPELGKLPPSVVPTEQPAVSKEAAAGAESARRNVPTDQAEPVANVDSEPQTTTRAERIMTPLEKRAQHFLQEKLGEESNYYEIDPGHSRETEGYIAFRKLVHGIPLQQHSAAVEVNPHTGKMSLLLYPIEENGVGTTASSEQSSVIDKTKAAQELASGLRLVYAGKDRPVLQYMSDPQLVIDAKTGKRLANSQGEKRVAPIKTEGKRLIITDADKAEDVMKREFGIPVSGKAFMTIDEKAISFIWQMSDKREARLKTADDGSFVGYSLDGSFELGGKPLSSLQQAQDAALVRLAKYLPSDVEEVLVEKALQERGQATFTFVPLYQGVPVVDYPYFVAVDMDSGTVTAIQGDFSRGSFALPSQDNAISLDEAKEQFVKKAPLELVYLNSQSDPVLVYQVRLDSRKPWAIDALTGKTTE</sequence>